<feature type="domain" description="HTH gntR-type" evidence="4">
    <location>
        <begin position="15"/>
        <end position="83"/>
    </location>
</feature>
<protein>
    <submittedName>
        <fullName evidence="5">GntR family transcriptional regulator</fullName>
    </submittedName>
</protein>
<dbReference type="InterPro" id="IPR050679">
    <property type="entry name" value="Bact_HTH_transcr_reg"/>
</dbReference>
<organism evidence="5 6">
    <name type="scientific">Elioraea tepida</name>
    <dbReference type="NCBI Taxonomy" id="2843330"/>
    <lineage>
        <taxon>Bacteria</taxon>
        <taxon>Pseudomonadati</taxon>
        <taxon>Pseudomonadota</taxon>
        <taxon>Alphaproteobacteria</taxon>
        <taxon>Acetobacterales</taxon>
        <taxon>Elioraeaceae</taxon>
        <taxon>Elioraea</taxon>
    </lineage>
</organism>
<accession>A0A975U240</accession>
<evidence type="ECO:0000256" key="3">
    <source>
        <dbReference type="ARBA" id="ARBA00023163"/>
    </source>
</evidence>
<gene>
    <name evidence="5" type="ORF">KO353_01330</name>
</gene>
<dbReference type="GO" id="GO:0003677">
    <property type="term" value="F:DNA binding"/>
    <property type="evidence" value="ECO:0007669"/>
    <property type="project" value="UniProtKB-KW"/>
</dbReference>
<dbReference type="InterPro" id="IPR011663">
    <property type="entry name" value="UTRA"/>
</dbReference>
<keyword evidence="2" id="KW-0238">DNA-binding</keyword>
<dbReference type="CDD" id="cd07377">
    <property type="entry name" value="WHTH_GntR"/>
    <property type="match status" value="1"/>
</dbReference>
<keyword evidence="1" id="KW-0805">Transcription regulation</keyword>
<dbReference type="PROSITE" id="PS50949">
    <property type="entry name" value="HTH_GNTR"/>
    <property type="match status" value="1"/>
</dbReference>
<dbReference type="Proteomes" id="UP000694001">
    <property type="component" value="Chromosome"/>
</dbReference>
<dbReference type="GO" id="GO:0045892">
    <property type="term" value="P:negative regulation of DNA-templated transcription"/>
    <property type="evidence" value="ECO:0007669"/>
    <property type="project" value="TreeGrafter"/>
</dbReference>
<name>A0A975U240_9PROT</name>
<dbReference type="GO" id="GO:0003700">
    <property type="term" value="F:DNA-binding transcription factor activity"/>
    <property type="evidence" value="ECO:0007669"/>
    <property type="project" value="InterPro"/>
</dbReference>
<dbReference type="PANTHER" id="PTHR44846:SF1">
    <property type="entry name" value="MANNOSYL-D-GLYCERATE TRANSPORT_METABOLISM SYSTEM REPRESSOR MNGR-RELATED"/>
    <property type="match status" value="1"/>
</dbReference>
<reference evidence="5" key="1">
    <citation type="submission" date="2021-06" db="EMBL/GenBank/DDBJ databases">
        <title>Elioraea tepida, sp. nov., a moderately thermophilic aerobic anoxygenic phototrophic bacterium isolated from an alkaline siliceous hot spring mat community in Yellowstone National Park, WY, USA.</title>
        <authorList>
            <person name="Saini M.K."/>
            <person name="Yoshida S."/>
            <person name="Sebastian A."/>
            <person name="Hirose S."/>
            <person name="Hara E."/>
            <person name="Tamaki H."/>
            <person name="Soulier N.T."/>
            <person name="Albert I."/>
            <person name="Hanada S."/>
            <person name="Bryant D.A."/>
            <person name="Tank M."/>
        </authorList>
    </citation>
    <scope>NUCLEOTIDE SEQUENCE</scope>
    <source>
        <strain evidence="5">MS-P2</strain>
    </source>
</reference>
<dbReference type="EMBL" id="CP076448">
    <property type="protein sequence ID" value="QXM24932.1"/>
    <property type="molecule type" value="Genomic_DNA"/>
</dbReference>
<evidence type="ECO:0000259" key="4">
    <source>
        <dbReference type="PROSITE" id="PS50949"/>
    </source>
</evidence>
<dbReference type="Pfam" id="PF00392">
    <property type="entry name" value="GntR"/>
    <property type="match status" value="1"/>
</dbReference>
<evidence type="ECO:0000256" key="1">
    <source>
        <dbReference type="ARBA" id="ARBA00023015"/>
    </source>
</evidence>
<dbReference type="InterPro" id="IPR000524">
    <property type="entry name" value="Tscrpt_reg_HTH_GntR"/>
</dbReference>
<keyword evidence="3" id="KW-0804">Transcription</keyword>
<proteinExistence type="predicted"/>
<evidence type="ECO:0000313" key="5">
    <source>
        <dbReference type="EMBL" id="QXM24932.1"/>
    </source>
</evidence>
<sequence length="246" mass="26681">MSKDLPRACPAVTARPLYQQVHDYLLGRIVTGEWQPGDYLPSEQRLAASLGVALGTVRRALDELAEAGVVERRQGRGTAVLRHSSDRARFRFFRLVGPDGARIVPTGRVLAARRRAARAGEARALGLSPSALVLGLTRERRVGGRALVHETIALPLPLFARLDLPVGQDLAEELYVLYQHDCGVTVARAEDRISPEAAPVAVARSLGIAPGTPILRIRRIAFGLDGVAVEHRISRSARLDYAVAIE</sequence>
<dbReference type="RefSeq" id="WP_218285989.1">
    <property type="nucleotide sequence ID" value="NZ_CP076448.1"/>
</dbReference>
<dbReference type="AlphaFoldDB" id="A0A975U240"/>
<dbReference type="SMART" id="SM00866">
    <property type="entry name" value="UTRA"/>
    <property type="match status" value="1"/>
</dbReference>
<evidence type="ECO:0000313" key="6">
    <source>
        <dbReference type="Proteomes" id="UP000694001"/>
    </source>
</evidence>
<dbReference type="PANTHER" id="PTHR44846">
    <property type="entry name" value="MANNOSYL-D-GLYCERATE TRANSPORT/METABOLISM SYSTEM REPRESSOR MNGR-RELATED"/>
    <property type="match status" value="1"/>
</dbReference>
<evidence type="ECO:0000256" key="2">
    <source>
        <dbReference type="ARBA" id="ARBA00023125"/>
    </source>
</evidence>
<dbReference type="Pfam" id="PF07702">
    <property type="entry name" value="UTRA"/>
    <property type="match status" value="1"/>
</dbReference>
<dbReference type="SMART" id="SM00345">
    <property type="entry name" value="HTH_GNTR"/>
    <property type="match status" value="1"/>
</dbReference>
<dbReference type="KEGG" id="elio:KO353_01330"/>
<keyword evidence="6" id="KW-1185">Reference proteome</keyword>